<dbReference type="InterPro" id="IPR014729">
    <property type="entry name" value="Rossmann-like_a/b/a_fold"/>
</dbReference>
<reference evidence="1 2" key="1">
    <citation type="submission" date="2016-10" db="EMBL/GenBank/DDBJ databases">
        <title>Comparative genomics uncovers the prolific and rare metabolic potential of the cyanobacterial genus Moorea.</title>
        <authorList>
            <person name="Leao T."/>
            <person name="Castelao G."/>
            <person name="Korobeynikov A."/>
            <person name="Monroe E.A."/>
            <person name="Podell S."/>
            <person name="Glukhov E."/>
            <person name="Allen E."/>
            <person name="Gerwick W.H."/>
            <person name="Gerwick L."/>
        </authorList>
    </citation>
    <scope>NUCLEOTIDE SEQUENCE [LARGE SCALE GENOMIC DNA]</scope>
    <source>
        <strain evidence="1 2">PNG5-198</strain>
    </source>
</reference>
<dbReference type="SUPFAM" id="SSF52402">
    <property type="entry name" value="Adenine nucleotide alpha hydrolases-like"/>
    <property type="match status" value="1"/>
</dbReference>
<accession>A0A1U7N2A3</accession>
<proteinExistence type="predicted"/>
<dbReference type="RefSeq" id="WP_075900011.1">
    <property type="nucleotide sequence ID" value="NZ_MKZS01000001.1"/>
</dbReference>
<organism evidence="1 2">
    <name type="scientific">Moorena bouillonii PNG</name>
    <dbReference type="NCBI Taxonomy" id="568701"/>
    <lineage>
        <taxon>Bacteria</taxon>
        <taxon>Bacillati</taxon>
        <taxon>Cyanobacteriota</taxon>
        <taxon>Cyanophyceae</taxon>
        <taxon>Coleofasciculales</taxon>
        <taxon>Coleofasciculaceae</taxon>
        <taxon>Moorena</taxon>
    </lineage>
</organism>
<dbReference type="EMBL" id="MKZS01000001">
    <property type="protein sequence ID" value="OLT60085.1"/>
    <property type="molecule type" value="Genomic_DNA"/>
</dbReference>
<protein>
    <submittedName>
        <fullName evidence="1">Uncharacterized protein</fullName>
    </submittedName>
</protein>
<evidence type="ECO:0000313" key="1">
    <source>
        <dbReference type="EMBL" id="OLT60085.1"/>
    </source>
</evidence>
<dbReference type="Gene3D" id="3.40.50.620">
    <property type="entry name" value="HUPs"/>
    <property type="match status" value="1"/>
</dbReference>
<keyword evidence="2" id="KW-1185">Reference proteome</keyword>
<gene>
    <name evidence="1" type="ORF">BJP37_14680</name>
</gene>
<evidence type="ECO:0000313" key="2">
    <source>
        <dbReference type="Proteomes" id="UP000186657"/>
    </source>
</evidence>
<dbReference type="Proteomes" id="UP000186657">
    <property type="component" value="Unassembled WGS sequence"/>
</dbReference>
<dbReference type="AlphaFoldDB" id="A0A1U7N2A3"/>
<name>A0A1U7N2A3_9CYAN</name>
<comment type="caution">
    <text evidence="1">The sequence shown here is derived from an EMBL/GenBank/DDBJ whole genome shotgun (WGS) entry which is preliminary data.</text>
</comment>
<sequence length="285" mass="33489">MAILLNDEDRELKAAQDLNIRHQILTGEQVIKVPPNYDREFWGWYASFITFGKEHSFEVDNTLPSLEYPKPHKPVALWYSGWVESTYTLHKIEHLKPDLLSIDDYPVFSGPHRRVGQVHFLCAAVAAQLGYEKIYIGMERNDLFVCRNAVSHSFIERDPLFAQHWNKYCSGNEVISVCSHLHKEELIEYLHKNSIPFDGSCDNSNKGWCRDCFKCFEAFYSAKVNNIDLGFKLTRSVFRNLYEQEYMTYVHSRFKENPYNALQYFMRLQISYGLDFSMEDDCELE</sequence>